<evidence type="ECO:0000256" key="1">
    <source>
        <dbReference type="SAM" id="MobiDB-lite"/>
    </source>
</evidence>
<evidence type="ECO:0000313" key="3">
    <source>
        <dbReference type="EMBL" id="TFK49645.1"/>
    </source>
</evidence>
<reference evidence="3 4" key="1">
    <citation type="journal article" date="2019" name="Nat. Ecol. Evol.">
        <title>Megaphylogeny resolves global patterns of mushroom evolution.</title>
        <authorList>
            <person name="Varga T."/>
            <person name="Krizsan K."/>
            <person name="Foldi C."/>
            <person name="Dima B."/>
            <person name="Sanchez-Garcia M."/>
            <person name="Sanchez-Ramirez S."/>
            <person name="Szollosi G.J."/>
            <person name="Szarkandi J.G."/>
            <person name="Papp V."/>
            <person name="Albert L."/>
            <person name="Andreopoulos W."/>
            <person name="Angelini C."/>
            <person name="Antonin V."/>
            <person name="Barry K.W."/>
            <person name="Bougher N.L."/>
            <person name="Buchanan P."/>
            <person name="Buyck B."/>
            <person name="Bense V."/>
            <person name="Catcheside P."/>
            <person name="Chovatia M."/>
            <person name="Cooper J."/>
            <person name="Damon W."/>
            <person name="Desjardin D."/>
            <person name="Finy P."/>
            <person name="Geml J."/>
            <person name="Haridas S."/>
            <person name="Hughes K."/>
            <person name="Justo A."/>
            <person name="Karasinski D."/>
            <person name="Kautmanova I."/>
            <person name="Kiss B."/>
            <person name="Kocsube S."/>
            <person name="Kotiranta H."/>
            <person name="LaButti K.M."/>
            <person name="Lechner B.E."/>
            <person name="Liimatainen K."/>
            <person name="Lipzen A."/>
            <person name="Lukacs Z."/>
            <person name="Mihaltcheva S."/>
            <person name="Morgado L.N."/>
            <person name="Niskanen T."/>
            <person name="Noordeloos M.E."/>
            <person name="Ohm R.A."/>
            <person name="Ortiz-Santana B."/>
            <person name="Ovrebo C."/>
            <person name="Racz N."/>
            <person name="Riley R."/>
            <person name="Savchenko A."/>
            <person name="Shiryaev A."/>
            <person name="Soop K."/>
            <person name="Spirin V."/>
            <person name="Szebenyi C."/>
            <person name="Tomsovsky M."/>
            <person name="Tulloss R.E."/>
            <person name="Uehling J."/>
            <person name="Grigoriev I.V."/>
            <person name="Vagvolgyi C."/>
            <person name="Papp T."/>
            <person name="Martin F.M."/>
            <person name="Miettinen O."/>
            <person name="Hibbett D.S."/>
            <person name="Nagy L.G."/>
        </authorList>
    </citation>
    <scope>NUCLEOTIDE SEQUENCE [LARGE SCALE GENOMIC DNA]</scope>
    <source>
        <strain evidence="3 4">OMC1185</strain>
    </source>
</reference>
<keyword evidence="4" id="KW-1185">Reference proteome</keyword>
<gene>
    <name evidence="3" type="ORF">OE88DRAFT_1662210</name>
</gene>
<dbReference type="Proteomes" id="UP000305948">
    <property type="component" value="Unassembled WGS sequence"/>
</dbReference>
<keyword evidence="2" id="KW-0732">Signal</keyword>
<evidence type="ECO:0000256" key="2">
    <source>
        <dbReference type="SAM" id="SignalP"/>
    </source>
</evidence>
<evidence type="ECO:0000313" key="4">
    <source>
        <dbReference type="Proteomes" id="UP000305948"/>
    </source>
</evidence>
<feature type="signal peptide" evidence="2">
    <location>
        <begin position="1"/>
        <end position="22"/>
    </location>
</feature>
<feature type="chain" id="PRO_5023063008" description="Hydrophobic surface binding protein A" evidence="2">
    <location>
        <begin position="23"/>
        <end position="173"/>
    </location>
</feature>
<protein>
    <recommendedName>
        <fullName evidence="5">Hydrophobic surface binding protein A</fullName>
    </recommendedName>
</protein>
<dbReference type="AlphaFoldDB" id="A0A5C3MXR5"/>
<dbReference type="EMBL" id="ML213515">
    <property type="protein sequence ID" value="TFK49645.1"/>
    <property type="molecule type" value="Genomic_DNA"/>
</dbReference>
<feature type="region of interest" description="Disordered" evidence="1">
    <location>
        <begin position="148"/>
        <end position="173"/>
    </location>
</feature>
<sequence length="173" mass="17381">MQLTRVISFIVALAVGFSGVAAVPAASAGMISSAEKTLSALDGNVKSASNQINDLINSGQATANKVAPILNSLVTDFHTAETSLASAGSHDKRQLLGGLVEVLTTLIDDVVYTVVVVLEDVDAGLGSVLRDLDGGLGSILTATETDVPGNSSVSVTALAPPLPPSETLVSAPS</sequence>
<evidence type="ECO:0008006" key="5">
    <source>
        <dbReference type="Google" id="ProtNLM"/>
    </source>
</evidence>
<accession>A0A5C3MXR5</accession>
<organism evidence="3 4">
    <name type="scientific">Heliocybe sulcata</name>
    <dbReference type="NCBI Taxonomy" id="5364"/>
    <lineage>
        <taxon>Eukaryota</taxon>
        <taxon>Fungi</taxon>
        <taxon>Dikarya</taxon>
        <taxon>Basidiomycota</taxon>
        <taxon>Agaricomycotina</taxon>
        <taxon>Agaricomycetes</taxon>
        <taxon>Gloeophyllales</taxon>
        <taxon>Gloeophyllaceae</taxon>
        <taxon>Heliocybe</taxon>
    </lineage>
</organism>
<name>A0A5C3MXR5_9AGAM</name>
<proteinExistence type="predicted"/>